<dbReference type="PANTHER" id="PTHR33747:SF1">
    <property type="entry name" value="ADENYLATE CYCLASE-ASSOCIATED CAP C-TERMINAL DOMAIN-CONTAINING PROTEIN"/>
    <property type="match status" value="1"/>
</dbReference>
<dbReference type="NCBIfam" id="NF002449">
    <property type="entry name" value="PRK01617.1"/>
    <property type="match status" value="1"/>
</dbReference>
<dbReference type="EMBL" id="CP014525">
    <property type="protein sequence ID" value="AMW35580.1"/>
    <property type="molecule type" value="Genomic_DNA"/>
</dbReference>
<dbReference type="SUPFAM" id="SSF103642">
    <property type="entry name" value="Sec-C motif"/>
    <property type="match status" value="1"/>
</dbReference>
<dbReference type="KEGG" id="hjo:AY555_05745"/>
<organism evidence="4 5">
    <name type="scientific">Haematospirillum jordaniae</name>
    <dbReference type="NCBI Taxonomy" id="1549855"/>
    <lineage>
        <taxon>Bacteria</taxon>
        <taxon>Pseudomonadati</taxon>
        <taxon>Pseudomonadota</taxon>
        <taxon>Alphaproteobacteria</taxon>
        <taxon>Rhodospirillales</taxon>
        <taxon>Novispirillaceae</taxon>
        <taxon>Haematospirillum</taxon>
    </lineage>
</organism>
<evidence type="ECO:0000313" key="4">
    <source>
        <dbReference type="EMBL" id="AMW35580.1"/>
    </source>
</evidence>
<dbReference type="PANTHER" id="PTHR33747">
    <property type="entry name" value="UPF0225 PROTEIN SCO1677"/>
    <property type="match status" value="1"/>
</dbReference>
<dbReference type="AlphaFoldDB" id="A0A143DGA8"/>
<evidence type="ECO:0000313" key="5">
    <source>
        <dbReference type="Proteomes" id="UP000076066"/>
    </source>
</evidence>
<feature type="domain" description="YchJ-like middle NTF2-like" evidence="3">
    <location>
        <begin position="35"/>
        <end position="135"/>
    </location>
</feature>
<accession>A0A143DGA8</accession>
<evidence type="ECO:0000256" key="2">
    <source>
        <dbReference type="HAMAP-Rule" id="MF_00612"/>
    </source>
</evidence>
<sequence>MNAPITDQAECPCGSTATYNTCCGPFHAGTRLPPTPEALMRSRYAAFVVHNVDYIEQTLSPESRVDFNRDHVQAWAMESEWLGLSILSSEGGTEPDDTTGFVEFVARFKVGDKDYAHHESSRFEKIDGRWMYIDGNTGPRTVRLKTPKAGRNDPCPCGSGKKFKKCCNA</sequence>
<dbReference type="Pfam" id="PF17775">
    <property type="entry name" value="YchJ_M-like"/>
    <property type="match status" value="1"/>
</dbReference>
<proteinExistence type="inferred from homology"/>
<dbReference type="NCBIfam" id="NF001213">
    <property type="entry name" value="PRK00183.1"/>
    <property type="match status" value="1"/>
</dbReference>
<reference evidence="4 5" key="1">
    <citation type="submission" date="2016-02" db="EMBL/GenBank/DDBJ databases">
        <title>Complete Genome of H5569, the type strain of the newly described species Haematospirillium jordaniae.</title>
        <authorList>
            <person name="Nicholson A.C."/>
            <person name="Humrighouse B.W."/>
            <person name="Loparov V."/>
            <person name="McQuiston J.R."/>
        </authorList>
    </citation>
    <scope>NUCLEOTIDE SEQUENCE [LARGE SCALE GENOMIC DNA]</scope>
    <source>
        <strain evidence="4 5">H5569</strain>
    </source>
</reference>
<gene>
    <name evidence="4" type="ORF">AY555_05745</name>
</gene>
<dbReference type="Pfam" id="PF02810">
    <property type="entry name" value="SEC-C"/>
    <property type="match status" value="1"/>
</dbReference>
<dbReference type="InterPro" id="IPR048469">
    <property type="entry name" value="YchJ-like_M"/>
</dbReference>
<dbReference type="InterPro" id="IPR004027">
    <property type="entry name" value="SEC_C_motif"/>
</dbReference>
<dbReference type="NCBIfam" id="NF002486">
    <property type="entry name" value="PRK01752.1"/>
    <property type="match status" value="1"/>
</dbReference>
<protein>
    <recommendedName>
        <fullName evidence="2">UPF0225 protein AY555_05745</fullName>
    </recommendedName>
</protein>
<dbReference type="Gene3D" id="3.10.450.50">
    <property type="match status" value="1"/>
</dbReference>
<evidence type="ECO:0000259" key="3">
    <source>
        <dbReference type="Pfam" id="PF17775"/>
    </source>
</evidence>
<dbReference type="Proteomes" id="UP000076066">
    <property type="component" value="Chromosome"/>
</dbReference>
<dbReference type="InterPro" id="IPR032710">
    <property type="entry name" value="NTF2-like_dom_sf"/>
</dbReference>
<keyword evidence="5" id="KW-1185">Reference proteome</keyword>
<dbReference type="RefSeq" id="WP_066136656.1">
    <property type="nucleotide sequence ID" value="NZ_JAAVST010000002.1"/>
</dbReference>
<dbReference type="OrthoDB" id="21421at2"/>
<comment type="similarity">
    <text evidence="1 2">Belongs to the UPF0225 family.</text>
</comment>
<evidence type="ECO:0000256" key="1">
    <source>
        <dbReference type="ARBA" id="ARBA00010839"/>
    </source>
</evidence>
<dbReference type="SUPFAM" id="SSF54427">
    <property type="entry name" value="NTF2-like"/>
    <property type="match status" value="1"/>
</dbReference>
<name>A0A143DGA8_9PROT</name>
<dbReference type="InterPro" id="IPR023006">
    <property type="entry name" value="YchJ-like"/>
</dbReference>
<dbReference type="HAMAP" id="MF_00612">
    <property type="entry name" value="UPF0225"/>
    <property type="match status" value="1"/>
</dbReference>
<dbReference type="STRING" id="1549855.AY555_05745"/>